<reference evidence="9 10" key="1">
    <citation type="submission" date="2008-03" db="EMBL/GenBank/DDBJ databases">
        <title>Sequencing of the draft genome and assembly of Burkholderia graminis C4D1M.</title>
        <authorList>
            <consortium name="US DOE Joint Genome Institute (JGI-PGF)"/>
            <person name="Copeland A."/>
            <person name="Lucas S."/>
            <person name="Lapidus A."/>
            <person name="Glavina del Rio T."/>
            <person name="Dalin E."/>
            <person name="Tice H."/>
            <person name="Bruce D."/>
            <person name="Goodwin L."/>
            <person name="Pitluck S."/>
            <person name="Larimer F."/>
            <person name="Land M.L."/>
            <person name="Hauser L."/>
            <person name="Tiedje J."/>
            <person name="Richardson P."/>
        </authorList>
    </citation>
    <scope>NUCLEOTIDE SEQUENCE [LARGE SCALE GENOMIC DNA]</scope>
    <source>
        <strain evidence="10">ATCC 700544 / DSM 17151 / LMG 18924 / NCIMB 13744 / C4D1M</strain>
    </source>
</reference>
<evidence type="ECO:0000256" key="6">
    <source>
        <dbReference type="ARBA" id="ARBA00023136"/>
    </source>
</evidence>
<dbReference type="SUPFAM" id="SSF56935">
    <property type="entry name" value="Porins"/>
    <property type="match status" value="1"/>
</dbReference>
<keyword evidence="5 8" id="KW-0732">Signal</keyword>
<dbReference type="GO" id="GO:0015483">
    <property type="term" value="F:long-chain fatty acid transporting porin activity"/>
    <property type="evidence" value="ECO:0007669"/>
    <property type="project" value="TreeGrafter"/>
</dbReference>
<comment type="similarity">
    <text evidence="2">Belongs to the OmpP1/FadL family.</text>
</comment>
<comment type="caution">
    <text evidence="9">The sequence shown here is derived from an EMBL/GenBank/DDBJ whole genome shotgun (WGS) entry which is preliminary data.</text>
</comment>
<evidence type="ECO:0000313" key="9">
    <source>
        <dbReference type="EMBL" id="EDT07206.1"/>
    </source>
</evidence>
<name>B1G9M0_PARG4</name>
<comment type="subcellular location">
    <subcellularLocation>
        <location evidence="1">Cell outer membrane</location>
        <topology evidence="1">Multi-pass membrane protein</topology>
    </subcellularLocation>
</comment>
<sequence length="394" mass="40938">MMNSIQRQRTVFLLSGIALAISTPNAFATDGIYFTGNGAISSGMGGAAIALPQDVASAVDNPAGLAELGARVDFYGTLIPLTADSTFGSTGNHLFSSRVIVSPGLGLNYQIAPQWTFGVAVTGAGASSNYGRPVLPVPGAGDAKASLIVVNTSPTITYKPLPSLSIGASLVIGVEQFRLGGLVAPGPDGALEPVSSHGNEYATGIGAGMGVLWTPTSLVSLGISYFTKTWFTALPGYKDDVLSPSGGRTDSPSRYGIGVAIRPLRGLTIALDYLRIEWSGAAGYNTPTTWGYSDQNVGRVGVSYDVNGKWTLRAGYSFANNNIDSNHTVANVYGPGISPRAVTVGATYAIDRNNLITAAFEYDIPTTIVGTGPSLGTNIRATYQVYTAGYTHRF</sequence>
<keyword evidence="3" id="KW-1134">Transmembrane beta strand</keyword>
<dbReference type="GO" id="GO:0009279">
    <property type="term" value="C:cell outer membrane"/>
    <property type="evidence" value="ECO:0007669"/>
    <property type="project" value="UniProtKB-SubCell"/>
</dbReference>
<dbReference type="Proteomes" id="UP000005045">
    <property type="component" value="Unassembled WGS sequence"/>
</dbReference>
<evidence type="ECO:0000256" key="2">
    <source>
        <dbReference type="ARBA" id="ARBA00008163"/>
    </source>
</evidence>
<evidence type="ECO:0000256" key="8">
    <source>
        <dbReference type="SAM" id="SignalP"/>
    </source>
</evidence>
<keyword evidence="10" id="KW-1185">Reference proteome</keyword>
<accession>B1G9M0</accession>
<organism evidence="9 10">
    <name type="scientific">Paraburkholderia graminis (strain ATCC 700544 / DSM 17151 / LMG 18924 / NCIMB 13744 / C4D1M)</name>
    <dbReference type="NCBI Taxonomy" id="396598"/>
    <lineage>
        <taxon>Bacteria</taxon>
        <taxon>Pseudomonadati</taxon>
        <taxon>Pseudomonadota</taxon>
        <taxon>Betaproteobacteria</taxon>
        <taxon>Burkholderiales</taxon>
        <taxon>Burkholderiaceae</taxon>
        <taxon>Paraburkholderia</taxon>
    </lineage>
</organism>
<protein>
    <submittedName>
        <fullName evidence="9">Membrane protein involved in aromatic hydrocarbon degradation</fullName>
    </submittedName>
</protein>
<feature type="signal peptide" evidence="8">
    <location>
        <begin position="1"/>
        <end position="28"/>
    </location>
</feature>
<keyword evidence="6" id="KW-0472">Membrane</keyword>
<evidence type="ECO:0000313" key="10">
    <source>
        <dbReference type="Proteomes" id="UP000005045"/>
    </source>
</evidence>
<keyword evidence="4" id="KW-0812">Transmembrane</keyword>
<feature type="chain" id="PRO_5044481751" evidence="8">
    <location>
        <begin position="29"/>
        <end position="394"/>
    </location>
</feature>
<evidence type="ECO:0000256" key="3">
    <source>
        <dbReference type="ARBA" id="ARBA00022452"/>
    </source>
</evidence>
<dbReference type="PANTHER" id="PTHR35093:SF8">
    <property type="entry name" value="OUTER MEMBRANE PROTEIN NMB0088-RELATED"/>
    <property type="match status" value="1"/>
</dbReference>
<dbReference type="Pfam" id="PF03349">
    <property type="entry name" value="Toluene_X"/>
    <property type="match status" value="1"/>
</dbReference>
<gene>
    <name evidence="9" type="ORF">BgramDRAFT_6057</name>
</gene>
<dbReference type="PANTHER" id="PTHR35093">
    <property type="entry name" value="OUTER MEMBRANE PROTEIN NMB0088-RELATED"/>
    <property type="match status" value="1"/>
</dbReference>
<dbReference type="EMBL" id="ABLD01000032">
    <property type="protein sequence ID" value="EDT07206.1"/>
    <property type="molecule type" value="Genomic_DNA"/>
</dbReference>
<dbReference type="Gene3D" id="2.40.160.60">
    <property type="entry name" value="Outer membrane protein transport protein (OMPP1/FadL/TodX)"/>
    <property type="match status" value="1"/>
</dbReference>
<proteinExistence type="inferred from homology"/>
<evidence type="ECO:0000256" key="5">
    <source>
        <dbReference type="ARBA" id="ARBA00022729"/>
    </source>
</evidence>
<evidence type="ECO:0000256" key="1">
    <source>
        <dbReference type="ARBA" id="ARBA00004571"/>
    </source>
</evidence>
<evidence type="ECO:0000256" key="4">
    <source>
        <dbReference type="ARBA" id="ARBA00022692"/>
    </source>
</evidence>
<dbReference type="InterPro" id="IPR005017">
    <property type="entry name" value="OMPP1/FadL/TodX"/>
</dbReference>
<dbReference type="AlphaFoldDB" id="B1G9M0"/>
<evidence type="ECO:0000256" key="7">
    <source>
        <dbReference type="ARBA" id="ARBA00023237"/>
    </source>
</evidence>
<keyword evidence="7" id="KW-0998">Cell outer membrane</keyword>